<feature type="transmembrane region" description="Helical" evidence="8">
    <location>
        <begin position="7"/>
        <end position="26"/>
    </location>
</feature>
<keyword evidence="5 8" id="KW-0812">Transmembrane</keyword>
<comment type="subcellular location">
    <subcellularLocation>
        <location evidence="1">Cell membrane</location>
        <topology evidence="1">Multi-pass membrane protein</topology>
    </subcellularLocation>
</comment>
<proteinExistence type="inferred from homology"/>
<protein>
    <submittedName>
        <fullName evidence="9">AzlC family ABC transporter permease</fullName>
    </submittedName>
</protein>
<keyword evidence="4" id="KW-1003">Cell membrane</keyword>
<dbReference type="PANTHER" id="PTHR34979">
    <property type="entry name" value="INNER MEMBRANE PROTEIN YGAZ"/>
    <property type="match status" value="1"/>
</dbReference>
<evidence type="ECO:0000256" key="6">
    <source>
        <dbReference type="ARBA" id="ARBA00022989"/>
    </source>
</evidence>
<sequence>MQDGFPIGLGYFAVAFSLGIAARNAGLTPFQGFLASILCNASAGEYAGFALIGAGAAYLEVAVMTFIANARYLLMSAAISQRVKSGIRWPHRLLMAFDITDELFAISIARPGPLNPNYSYGSVVAASPLWAVGTALGCIAGNLMPPRLVSALSVALFGMFLAVIIPPARTSRVIAGLVGVCFLFSYAAARLPLVSEVSGGTRTIFLTVLLSAGAAVLFPRREEEA</sequence>
<keyword evidence="7 8" id="KW-0472">Membrane</keyword>
<dbReference type="GO" id="GO:0005886">
    <property type="term" value="C:plasma membrane"/>
    <property type="evidence" value="ECO:0007669"/>
    <property type="project" value="UniProtKB-SubCell"/>
</dbReference>
<evidence type="ECO:0000313" key="10">
    <source>
        <dbReference type="Proteomes" id="UP000515960"/>
    </source>
</evidence>
<reference evidence="9 10" key="1">
    <citation type="submission" date="2020-08" db="EMBL/GenBank/DDBJ databases">
        <authorList>
            <person name="Liu C."/>
            <person name="Sun Q."/>
        </authorList>
    </citation>
    <scope>NUCLEOTIDE SEQUENCE [LARGE SCALE GENOMIC DNA]</scope>
    <source>
        <strain evidence="9 10">NSJ-62</strain>
    </source>
</reference>
<keyword evidence="10" id="KW-1185">Reference proteome</keyword>
<evidence type="ECO:0000256" key="5">
    <source>
        <dbReference type="ARBA" id="ARBA00022692"/>
    </source>
</evidence>
<feature type="transmembrane region" description="Helical" evidence="8">
    <location>
        <begin position="46"/>
        <end position="74"/>
    </location>
</feature>
<dbReference type="KEGG" id="ohi:H8790_01545"/>
<comment type="similarity">
    <text evidence="2">Belongs to the AzlC family.</text>
</comment>
<evidence type="ECO:0000256" key="3">
    <source>
        <dbReference type="ARBA" id="ARBA00022448"/>
    </source>
</evidence>
<feature type="transmembrane region" description="Helical" evidence="8">
    <location>
        <begin position="120"/>
        <end position="142"/>
    </location>
</feature>
<evidence type="ECO:0000256" key="7">
    <source>
        <dbReference type="ARBA" id="ARBA00023136"/>
    </source>
</evidence>
<gene>
    <name evidence="9" type="ORF">H8790_01545</name>
</gene>
<evidence type="ECO:0000313" key="9">
    <source>
        <dbReference type="EMBL" id="QNL45774.1"/>
    </source>
</evidence>
<name>A0A7G9B893_9FIRM</name>
<dbReference type="EMBL" id="CP060490">
    <property type="protein sequence ID" value="QNL45774.1"/>
    <property type="molecule type" value="Genomic_DNA"/>
</dbReference>
<evidence type="ECO:0000256" key="2">
    <source>
        <dbReference type="ARBA" id="ARBA00010735"/>
    </source>
</evidence>
<keyword evidence="3" id="KW-0813">Transport</keyword>
<dbReference type="GO" id="GO:1903785">
    <property type="term" value="P:L-valine transmembrane transport"/>
    <property type="evidence" value="ECO:0007669"/>
    <property type="project" value="TreeGrafter"/>
</dbReference>
<dbReference type="Pfam" id="PF03591">
    <property type="entry name" value="AzlC"/>
    <property type="match status" value="1"/>
</dbReference>
<feature type="transmembrane region" description="Helical" evidence="8">
    <location>
        <begin position="148"/>
        <end position="166"/>
    </location>
</feature>
<dbReference type="AlphaFoldDB" id="A0A7G9B893"/>
<evidence type="ECO:0000256" key="4">
    <source>
        <dbReference type="ARBA" id="ARBA00022475"/>
    </source>
</evidence>
<feature type="transmembrane region" description="Helical" evidence="8">
    <location>
        <begin position="199"/>
        <end position="218"/>
    </location>
</feature>
<accession>A0A7G9B893</accession>
<organism evidence="9 10">
    <name type="scientific">Oscillibacter hominis</name>
    <dbReference type="NCBI Taxonomy" id="2763056"/>
    <lineage>
        <taxon>Bacteria</taxon>
        <taxon>Bacillati</taxon>
        <taxon>Bacillota</taxon>
        <taxon>Clostridia</taxon>
        <taxon>Eubacteriales</taxon>
        <taxon>Oscillospiraceae</taxon>
        <taxon>Oscillibacter</taxon>
    </lineage>
</organism>
<evidence type="ECO:0000256" key="1">
    <source>
        <dbReference type="ARBA" id="ARBA00004651"/>
    </source>
</evidence>
<dbReference type="Proteomes" id="UP000515960">
    <property type="component" value="Chromosome"/>
</dbReference>
<dbReference type="PANTHER" id="PTHR34979:SF1">
    <property type="entry name" value="INNER MEMBRANE PROTEIN YGAZ"/>
    <property type="match status" value="1"/>
</dbReference>
<evidence type="ECO:0000256" key="8">
    <source>
        <dbReference type="SAM" id="Phobius"/>
    </source>
</evidence>
<feature type="transmembrane region" description="Helical" evidence="8">
    <location>
        <begin position="173"/>
        <end position="193"/>
    </location>
</feature>
<dbReference type="InterPro" id="IPR011606">
    <property type="entry name" value="Brnchd-chn_aa_trnsp_permease"/>
</dbReference>
<keyword evidence="6 8" id="KW-1133">Transmembrane helix</keyword>